<dbReference type="EMBL" id="CM024789">
    <property type="protein sequence ID" value="KAG8014462.1"/>
    <property type="molecule type" value="Genomic_DNA"/>
</dbReference>
<name>A0ACB7FJ70_NIBAL</name>
<keyword evidence="2" id="KW-1185">Reference proteome</keyword>
<comment type="caution">
    <text evidence="1">The sequence shown here is derived from an EMBL/GenBank/DDBJ whole genome shotgun (WGS) entry which is preliminary data.</text>
</comment>
<sequence>MAEPRKVQFVTLSAFAAGAAAESRKRRLEDEADFNFVRAGEVEAATGAGGAASDERLGKTGDRDKAGAEKRATVRLNLSLSEPDDRSSVEFNYGELVQNLQAKNKPQSVTPAHNPDDPFNDDERERLQVEALAKKFENKYYDELVPASLTTKLGGFYINTGTLQFRAASDSEGEGD</sequence>
<feature type="non-terminal residue" evidence="1">
    <location>
        <position position="176"/>
    </location>
</feature>
<organism evidence="1 2">
    <name type="scientific">Nibea albiflora</name>
    <name type="common">Yellow drum</name>
    <name type="synonym">Corvina albiflora</name>
    <dbReference type="NCBI Taxonomy" id="240163"/>
    <lineage>
        <taxon>Eukaryota</taxon>
        <taxon>Metazoa</taxon>
        <taxon>Chordata</taxon>
        <taxon>Craniata</taxon>
        <taxon>Vertebrata</taxon>
        <taxon>Euteleostomi</taxon>
        <taxon>Actinopterygii</taxon>
        <taxon>Neopterygii</taxon>
        <taxon>Teleostei</taxon>
        <taxon>Neoteleostei</taxon>
        <taxon>Acanthomorphata</taxon>
        <taxon>Eupercaria</taxon>
        <taxon>Sciaenidae</taxon>
        <taxon>Nibea</taxon>
    </lineage>
</organism>
<accession>A0ACB7FJ70</accession>
<protein>
    <submittedName>
        <fullName evidence="1">Ubinuclein-2</fullName>
    </submittedName>
</protein>
<proteinExistence type="predicted"/>
<reference evidence="1" key="1">
    <citation type="submission" date="2020-04" db="EMBL/GenBank/DDBJ databases">
        <title>A chromosome-scale assembly and high-density genetic map of the yellow drum (Nibea albiflora) genome.</title>
        <authorList>
            <person name="Xu D."/>
            <person name="Zhang W."/>
            <person name="Chen R."/>
            <person name="Tan P."/>
            <person name="Wang L."/>
            <person name="Song H."/>
            <person name="Tian L."/>
            <person name="Zhu Q."/>
            <person name="Wang B."/>
        </authorList>
    </citation>
    <scope>NUCLEOTIDE SEQUENCE</scope>
    <source>
        <strain evidence="1">ZJHYS-2018</strain>
    </source>
</reference>
<evidence type="ECO:0000313" key="1">
    <source>
        <dbReference type="EMBL" id="KAG8014462.1"/>
    </source>
</evidence>
<evidence type="ECO:0000313" key="2">
    <source>
        <dbReference type="Proteomes" id="UP000805704"/>
    </source>
</evidence>
<gene>
    <name evidence="1" type="primary">UBN2.2</name>
    <name evidence="1" type="ORF">GBF38_002931</name>
</gene>
<dbReference type="Proteomes" id="UP000805704">
    <property type="component" value="Chromosome 1"/>
</dbReference>